<keyword evidence="4 5" id="KW-0349">Heme</keyword>
<protein>
    <submittedName>
        <fullName evidence="7">Cytochrome P450 monooxygenase</fullName>
    </submittedName>
</protein>
<evidence type="ECO:0000256" key="3">
    <source>
        <dbReference type="ARBA" id="ARBA00023004"/>
    </source>
</evidence>
<sequence>MADQSFYMVVLFVIPAVLLVAGCRTFFLRVGVGILSKIINTYLLLKYPILHSDRSQRRPIPTCPYTFPNGQGDVAKFFEGEKNSDSWTKEHGRIYRIWSGTTPEVVLTRPEDIKTICRNSNLHLKATNNDGGWLMGQLLGSCLGLVSGDDWQRIKSVVSRTFAKGEMASRIEDMEDLTRQHFTALHQHGKLNAGILNPVAHLRMLPFWIVAYHLYGNLTPALKNQLIELIPVREALFARCIQGGVTRFGWSRFLPTKTNRDLQKFRRQWHDFNDDAFHACEVEGRSPPVVEMYQALRRGYISSENMYQTLDEMLFANLDVTMGAMSWVLVFLAINGDFQELVRAEVCEAHSFGNSEKWSEYLSSSSTLLASSILESARLKPLAAFTVPQAAPTDQVLSGFLVPPRTNFVIDTYAINIRNEYWGEDSRTYRPERFIEKRPSEMRYHYWRFGFGPRQCLGKHLAELMIRILLVHLLENYTLSFQEDNSIDRDPASWITHPNLELICKAIR</sequence>
<evidence type="ECO:0000256" key="4">
    <source>
        <dbReference type="PIRSR" id="PIRSR602401-1"/>
    </source>
</evidence>
<feature type="binding site" description="axial binding residue" evidence="4">
    <location>
        <position position="456"/>
    </location>
    <ligand>
        <name>heme</name>
        <dbReference type="ChEBI" id="CHEBI:30413"/>
    </ligand>
    <ligandPart>
        <name>Fe</name>
        <dbReference type="ChEBI" id="CHEBI:18248"/>
    </ligandPart>
</feature>
<proteinExistence type="inferred from homology"/>
<comment type="cofactor">
    <cofactor evidence="4">
        <name>heme</name>
        <dbReference type="ChEBI" id="CHEBI:30413"/>
    </cofactor>
</comment>
<gene>
    <name evidence="7" type="ORF">CC80DRAFT_456331</name>
</gene>
<dbReference type="AlphaFoldDB" id="A0A6A5TD49"/>
<dbReference type="GO" id="GO:0004497">
    <property type="term" value="F:monooxygenase activity"/>
    <property type="evidence" value="ECO:0007669"/>
    <property type="project" value="UniProtKB-KW"/>
</dbReference>
<reference evidence="7" key="1">
    <citation type="journal article" date="2020" name="Stud. Mycol.">
        <title>101 Dothideomycetes genomes: a test case for predicting lifestyles and emergence of pathogens.</title>
        <authorList>
            <person name="Haridas S."/>
            <person name="Albert R."/>
            <person name="Binder M."/>
            <person name="Bloem J."/>
            <person name="Labutti K."/>
            <person name="Salamov A."/>
            <person name="Andreopoulos B."/>
            <person name="Baker S."/>
            <person name="Barry K."/>
            <person name="Bills G."/>
            <person name="Bluhm B."/>
            <person name="Cannon C."/>
            <person name="Castanera R."/>
            <person name="Culley D."/>
            <person name="Daum C."/>
            <person name="Ezra D."/>
            <person name="Gonzalez J."/>
            <person name="Henrissat B."/>
            <person name="Kuo A."/>
            <person name="Liang C."/>
            <person name="Lipzen A."/>
            <person name="Lutzoni F."/>
            <person name="Magnuson J."/>
            <person name="Mondo S."/>
            <person name="Nolan M."/>
            <person name="Ohm R."/>
            <person name="Pangilinan J."/>
            <person name="Park H.-J."/>
            <person name="Ramirez L."/>
            <person name="Alfaro M."/>
            <person name="Sun H."/>
            <person name="Tritt A."/>
            <person name="Yoshinaga Y."/>
            <person name="Zwiers L.-H."/>
            <person name="Turgeon B."/>
            <person name="Goodwin S."/>
            <person name="Spatafora J."/>
            <person name="Crous P."/>
            <person name="Grigoriev I."/>
        </authorList>
    </citation>
    <scope>NUCLEOTIDE SEQUENCE</scope>
    <source>
        <strain evidence="7">CBS 675.92</strain>
    </source>
</reference>
<dbReference type="Proteomes" id="UP000800035">
    <property type="component" value="Unassembled WGS sequence"/>
</dbReference>
<evidence type="ECO:0000256" key="5">
    <source>
        <dbReference type="RuleBase" id="RU000461"/>
    </source>
</evidence>
<dbReference type="GO" id="GO:0016705">
    <property type="term" value="F:oxidoreductase activity, acting on paired donors, with incorporation or reduction of molecular oxygen"/>
    <property type="evidence" value="ECO:0007669"/>
    <property type="project" value="InterPro"/>
</dbReference>
<dbReference type="SUPFAM" id="SSF48264">
    <property type="entry name" value="Cytochrome P450"/>
    <property type="match status" value="1"/>
</dbReference>
<accession>A0A6A5TD49</accession>
<dbReference type="InterPro" id="IPR050196">
    <property type="entry name" value="Cytochrome_P450_Monoox"/>
</dbReference>
<dbReference type="OrthoDB" id="2789670at2759"/>
<dbReference type="InterPro" id="IPR002401">
    <property type="entry name" value="Cyt_P450_E_grp-I"/>
</dbReference>
<dbReference type="CDD" id="cd20615">
    <property type="entry name" value="CYP_GliC-like"/>
    <property type="match status" value="1"/>
</dbReference>
<name>A0A6A5TD49_9PLEO</name>
<keyword evidence="3 4" id="KW-0408">Iron</keyword>
<keyword evidence="5 7" id="KW-0503">Monooxygenase</keyword>
<dbReference type="Gene3D" id="1.10.630.10">
    <property type="entry name" value="Cytochrome P450"/>
    <property type="match status" value="1"/>
</dbReference>
<keyword evidence="6" id="KW-0472">Membrane</keyword>
<dbReference type="PRINTS" id="PR00385">
    <property type="entry name" value="P450"/>
</dbReference>
<dbReference type="InterPro" id="IPR017972">
    <property type="entry name" value="Cyt_P450_CS"/>
</dbReference>
<evidence type="ECO:0000256" key="2">
    <source>
        <dbReference type="ARBA" id="ARBA00022723"/>
    </source>
</evidence>
<dbReference type="Pfam" id="PF00067">
    <property type="entry name" value="p450"/>
    <property type="match status" value="1"/>
</dbReference>
<dbReference type="PRINTS" id="PR00463">
    <property type="entry name" value="EP450I"/>
</dbReference>
<evidence type="ECO:0000313" key="8">
    <source>
        <dbReference type="Proteomes" id="UP000800035"/>
    </source>
</evidence>
<keyword evidence="2 4" id="KW-0479">Metal-binding</keyword>
<evidence type="ECO:0000256" key="1">
    <source>
        <dbReference type="ARBA" id="ARBA00010617"/>
    </source>
</evidence>
<dbReference type="GO" id="GO:0020037">
    <property type="term" value="F:heme binding"/>
    <property type="evidence" value="ECO:0007669"/>
    <property type="project" value="InterPro"/>
</dbReference>
<organism evidence="7 8">
    <name type="scientific">Byssothecium circinans</name>
    <dbReference type="NCBI Taxonomy" id="147558"/>
    <lineage>
        <taxon>Eukaryota</taxon>
        <taxon>Fungi</taxon>
        <taxon>Dikarya</taxon>
        <taxon>Ascomycota</taxon>
        <taxon>Pezizomycotina</taxon>
        <taxon>Dothideomycetes</taxon>
        <taxon>Pleosporomycetidae</taxon>
        <taxon>Pleosporales</taxon>
        <taxon>Massarineae</taxon>
        <taxon>Massarinaceae</taxon>
        <taxon>Byssothecium</taxon>
    </lineage>
</organism>
<dbReference type="EMBL" id="ML977028">
    <property type="protein sequence ID" value="KAF1950190.1"/>
    <property type="molecule type" value="Genomic_DNA"/>
</dbReference>
<comment type="similarity">
    <text evidence="1 5">Belongs to the cytochrome P450 family.</text>
</comment>
<dbReference type="PROSITE" id="PS00086">
    <property type="entry name" value="CYTOCHROME_P450"/>
    <property type="match status" value="1"/>
</dbReference>
<dbReference type="InterPro" id="IPR036396">
    <property type="entry name" value="Cyt_P450_sf"/>
</dbReference>
<dbReference type="PANTHER" id="PTHR24291:SF167">
    <property type="entry name" value="CYTOCHROME P450 MONOOXYGENASE GLIC"/>
    <property type="match status" value="1"/>
</dbReference>
<keyword evidence="8" id="KW-1185">Reference proteome</keyword>
<keyword evidence="6" id="KW-1133">Transmembrane helix</keyword>
<evidence type="ECO:0000256" key="6">
    <source>
        <dbReference type="SAM" id="Phobius"/>
    </source>
</evidence>
<dbReference type="PANTHER" id="PTHR24291">
    <property type="entry name" value="CYTOCHROME P450 FAMILY 4"/>
    <property type="match status" value="1"/>
</dbReference>
<dbReference type="GO" id="GO:0005506">
    <property type="term" value="F:iron ion binding"/>
    <property type="evidence" value="ECO:0007669"/>
    <property type="project" value="InterPro"/>
</dbReference>
<keyword evidence="6" id="KW-0812">Transmembrane</keyword>
<feature type="transmembrane region" description="Helical" evidence="6">
    <location>
        <begin position="6"/>
        <end position="27"/>
    </location>
</feature>
<dbReference type="InterPro" id="IPR001128">
    <property type="entry name" value="Cyt_P450"/>
</dbReference>
<evidence type="ECO:0000313" key="7">
    <source>
        <dbReference type="EMBL" id="KAF1950190.1"/>
    </source>
</evidence>
<keyword evidence="5" id="KW-0560">Oxidoreductase</keyword>